<protein>
    <submittedName>
        <fullName evidence="2">Uncharacterized protein</fullName>
    </submittedName>
</protein>
<name>A0A6A3I858_9STRA</name>
<dbReference type="Proteomes" id="UP000435112">
    <property type="component" value="Unassembled WGS sequence"/>
</dbReference>
<keyword evidence="4" id="KW-1185">Reference proteome</keyword>
<evidence type="ECO:0000313" key="2">
    <source>
        <dbReference type="EMBL" id="KAE8976193.1"/>
    </source>
</evidence>
<sequence length="55" mass="5911">MTTSLSSVQQAADATTSDSNGLFYAFVGVGVVVVNVVAARSWAQRRARRHYTPLP</sequence>
<evidence type="ECO:0000313" key="4">
    <source>
        <dbReference type="Proteomes" id="UP000434957"/>
    </source>
</evidence>
<evidence type="ECO:0000256" key="1">
    <source>
        <dbReference type="SAM" id="Phobius"/>
    </source>
</evidence>
<accession>A0A6A3I858</accession>
<gene>
    <name evidence="2" type="ORF">PR002_g25382</name>
    <name evidence="3" type="ORF">PR003_g26312</name>
</gene>
<dbReference type="AlphaFoldDB" id="A0A6A3I858"/>
<keyword evidence="1" id="KW-1133">Transmembrane helix</keyword>
<evidence type="ECO:0000313" key="3">
    <source>
        <dbReference type="EMBL" id="KAE9286475.1"/>
    </source>
</evidence>
<dbReference type="EMBL" id="QXFT01003373">
    <property type="protein sequence ID" value="KAE9286475.1"/>
    <property type="molecule type" value="Genomic_DNA"/>
</dbReference>
<dbReference type="EMBL" id="QXFU01003340">
    <property type="protein sequence ID" value="KAE8976193.1"/>
    <property type="molecule type" value="Genomic_DNA"/>
</dbReference>
<keyword evidence="1" id="KW-0472">Membrane</keyword>
<dbReference type="Proteomes" id="UP000434957">
    <property type="component" value="Unassembled WGS sequence"/>
</dbReference>
<reference evidence="2 5" key="1">
    <citation type="submission" date="2018-09" db="EMBL/GenBank/DDBJ databases">
        <title>Genomic investigation of the strawberry pathogen Phytophthora fragariae indicates pathogenicity is determined by transcriptional variation in three key races.</title>
        <authorList>
            <person name="Adams T.M."/>
            <person name="Armitage A.D."/>
            <person name="Sobczyk M.K."/>
            <person name="Bates H.J."/>
            <person name="Dunwell J.M."/>
            <person name="Nellist C.F."/>
            <person name="Harrison R.J."/>
        </authorList>
    </citation>
    <scope>NUCLEOTIDE SEQUENCE [LARGE SCALE GENOMIC DNA]</scope>
    <source>
        <strain evidence="2 5">SCRP324</strain>
        <strain evidence="3 4">SCRP333</strain>
    </source>
</reference>
<comment type="caution">
    <text evidence="2">The sequence shown here is derived from an EMBL/GenBank/DDBJ whole genome shotgun (WGS) entry which is preliminary data.</text>
</comment>
<keyword evidence="1" id="KW-0812">Transmembrane</keyword>
<organism evidence="2 5">
    <name type="scientific">Phytophthora rubi</name>
    <dbReference type="NCBI Taxonomy" id="129364"/>
    <lineage>
        <taxon>Eukaryota</taxon>
        <taxon>Sar</taxon>
        <taxon>Stramenopiles</taxon>
        <taxon>Oomycota</taxon>
        <taxon>Peronosporomycetes</taxon>
        <taxon>Peronosporales</taxon>
        <taxon>Peronosporaceae</taxon>
        <taxon>Phytophthora</taxon>
    </lineage>
</organism>
<feature type="transmembrane region" description="Helical" evidence="1">
    <location>
        <begin position="22"/>
        <end position="43"/>
    </location>
</feature>
<proteinExistence type="predicted"/>
<evidence type="ECO:0000313" key="5">
    <source>
        <dbReference type="Proteomes" id="UP000435112"/>
    </source>
</evidence>